<organism evidence="4 5">
    <name type="scientific">Parascaris equorum</name>
    <name type="common">Equine roundworm</name>
    <dbReference type="NCBI Taxonomy" id="6256"/>
    <lineage>
        <taxon>Eukaryota</taxon>
        <taxon>Metazoa</taxon>
        <taxon>Ecdysozoa</taxon>
        <taxon>Nematoda</taxon>
        <taxon>Chromadorea</taxon>
        <taxon>Rhabditida</taxon>
        <taxon>Spirurina</taxon>
        <taxon>Ascaridomorpha</taxon>
        <taxon>Ascaridoidea</taxon>
        <taxon>Ascarididae</taxon>
        <taxon>Parascaris</taxon>
    </lineage>
</organism>
<dbReference type="PANTHER" id="PTHR18934">
    <property type="entry name" value="ATP-DEPENDENT RNA HELICASE"/>
    <property type="match status" value="1"/>
</dbReference>
<keyword evidence="2" id="KW-0067">ATP-binding</keyword>
<name>A0A914RNZ7_PAREQ</name>
<dbReference type="SUPFAM" id="SSF52540">
    <property type="entry name" value="P-loop containing nucleoside triphosphate hydrolases"/>
    <property type="match status" value="1"/>
</dbReference>
<dbReference type="SMART" id="SM00487">
    <property type="entry name" value="DEXDc"/>
    <property type="match status" value="1"/>
</dbReference>
<evidence type="ECO:0000259" key="3">
    <source>
        <dbReference type="PROSITE" id="PS51192"/>
    </source>
</evidence>
<evidence type="ECO:0000256" key="1">
    <source>
        <dbReference type="ARBA" id="ARBA00022801"/>
    </source>
</evidence>
<dbReference type="GO" id="GO:1990904">
    <property type="term" value="C:ribonucleoprotein complex"/>
    <property type="evidence" value="ECO:0007669"/>
    <property type="project" value="TreeGrafter"/>
</dbReference>
<dbReference type="GO" id="GO:0003724">
    <property type="term" value="F:RNA helicase activity"/>
    <property type="evidence" value="ECO:0007669"/>
    <property type="project" value="TreeGrafter"/>
</dbReference>
<dbReference type="GO" id="GO:0043138">
    <property type="term" value="F:3'-5' DNA helicase activity"/>
    <property type="evidence" value="ECO:0007669"/>
    <property type="project" value="TreeGrafter"/>
</dbReference>
<evidence type="ECO:0000256" key="2">
    <source>
        <dbReference type="ARBA" id="ARBA00022806"/>
    </source>
</evidence>
<dbReference type="GO" id="GO:0003723">
    <property type="term" value="F:RNA binding"/>
    <property type="evidence" value="ECO:0007669"/>
    <property type="project" value="TreeGrafter"/>
</dbReference>
<evidence type="ECO:0000313" key="4">
    <source>
        <dbReference type="Proteomes" id="UP000887564"/>
    </source>
</evidence>
<feature type="domain" description="Helicase ATP-binding" evidence="3">
    <location>
        <begin position="76"/>
        <end position="210"/>
    </location>
</feature>
<dbReference type="InterPro" id="IPR027417">
    <property type="entry name" value="P-loop_NTPase"/>
</dbReference>
<dbReference type="Proteomes" id="UP000887564">
    <property type="component" value="Unplaced"/>
</dbReference>
<dbReference type="GO" id="GO:0005730">
    <property type="term" value="C:nucleolus"/>
    <property type="evidence" value="ECO:0007669"/>
    <property type="project" value="TreeGrafter"/>
</dbReference>
<accession>A0A914RNZ7</accession>
<keyword evidence="1" id="KW-0378">Hydrolase</keyword>
<dbReference type="Gene3D" id="3.40.50.300">
    <property type="entry name" value="P-loop containing nucleotide triphosphate hydrolases"/>
    <property type="match status" value="1"/>
</dbReference>
<protein>
    <submittedName>
        <fullName evidence="5">Helicase ATP-binding domain-containing protein</fullName>
    </submittedName>
</protein>
<dbReference type="AlphaFoldDB" id="A0A914RNZ7"/>
<evidence type="ECO:0000313" key="5">
    <source>
        <dbReference type="WBParaSite" id="PEQ_0000822901-mRNA-1"/>
    </source>
</evidence>
<keyword evidence="2" id="KW-0347">Helicase</keyword>
<keyword evidence="4" id="KW-1185">Reference proteome</keyword>
<sequence>MGNHLPKYPSIFVDLSRASSVDSVSLLVHQQLDDFSETVPGVKKMISWSPPQQNWNPWTATHINKVPLSYYRDTILEMTAKNAVTLIRGETGCGKSTQVCQYLLEDFLLRGEGARFAAIVTQPRRISAITLAERVAEERGEALGGSVGYNVRFDAVYPRPYGSVMFMTVGVLLRKLESGLRGVTHIIIDEIHERDINVCLYSSINYSSHC</sequence>
<dbReference type="GO" id="GO:0050684">
    <property type="term" value="P:regulation of mRNA processing"/>
    <property type="evidence" value="ECO:0007669"/>
    <property type="project" value="TreeGrafter"/>
</dbReference>
<dbReference type="PANTHER" id="PTHR18934:SF119">
    <property type="entry name" value="ATP-DEPENDENT RNA HELICASE A"/>
    <property type="match status" value="1"/>
</dbReference>
<reference evidence="5" key="1">
    <citation type="submission" date="2022-11" db="UniProtKB">
        <authorList>
            <consortium name="WormBaseParasite"/>
        </authorList>
    </citation>
    <scope>IDENTIFICATION</scope>
</reference>
<proteinExistence type="predicted"/>
<dbReference type="PROSITE" id="PS51192">
    <property type="entry name" value="HELICASE_ATP_BIND_1"/>
    <property type="match status" value="1"/>
</dbReference>
<dbReference type="GO" id="GO:0016887">
    <property type="term" value="F:ATP hydrolysis activity"/>
    <property type="evidence" value="ECO:0007669"/>
    <property type="project" value="TreeGrafter"/>
</dbReference>
<dbReference type="GO" id="GO:0045944">
    <property type="term" value="P:positive regulation of transcription by RNA polymerase II"/>
    <property type="evidence" value="ECO:0007669"/>
    <property type="project" value="TreeGrafter"/>
</dbReference>
<keyword evidence="2" id="KW-0547">Nucleotide-binding</keyword>
<dbReference type="WBParaSite" id="PEQ_0000822901-mRNA-1">
    <property type="protein sequence ID" value="PEQ_0000822901-mRNA-1"/>
    <property type="gene ID" value="PEQ_0000822901"/>
</dbReference>
<dbReference type="InterPro" id="IPR014001">
    <property type="entry name" value="Helicase_ATP-bd"/>
</dbReference>